<evidence type="ECO:0000313" key="2">
    <source>
        <dbReference type="Proteomes" id="UP001497516"/>
    </source>
</evidence>
<reference evidence="1 2" key="1">
    <citation type="submission" date="2024-04" db="EMBL/GenBank/DDBJ databases">
        <authorList>
            <person name="Fracassetti M."/>
        </authorList>
    </citation>
    <scope>NUCLEOTIDE SEQUENCE [LARGE SCALE GENOMIC DNA]</scope>
</reference>
<protein>
    <submittedName>
        <fullName evidence="1">Uncharacterized protein</fullName>
    </submittedName>
</protein>
<dbReference type="Proteomes" id="UP001497516">
    <property type="component" value="Chromosome 1"/>
</dbReference>
<keyword evidence="2" id="KW-1185">Reference proteome</keyword>
<proteinExistence type="predicted"/>
<dbReference type="AlphaFoldDB" id="A0AAV2CJC0"/>
<dbReference type="EMBL" id="OZ034813">
    <property type="protein sequence ID" value="CAL1355876.1"/>
    <property type="molecule type" value="Genomic_DNA"/>
</dbReference>
<organism evidence="1 2">
    <name type="scientific">Linum trigynum</name>
    <dbReference type="NCBI Taxonomy" id="586398"/>
    <lineage>
        <taxon>Eukaryota</taxon>
        <taxon>Viridiplantae</taxon>
        <taxon>Streptophyta</taxon>
        <taxon>Embryophyta</taxon>
        <taxon>Tracheophyta</taxon>
        <taxon>Spermatophyta</taxon>
        <taxon>Magnoliopsida</taxon>
        <taxon>eudicotyledons</taxon>
        <taxon>Gunneridae</taxon>
        <taxon>Pentapetalae</taxon>
        <taxon>rosids</taxon>
        <taxon>fabids</taxon>
        <taxon>Malpighiales</taxon>
        <taxon>Linaceae</taxon>
        <taxon>Linum</taxon>
    </lineage>
</organism>
<name>A0AAV2CJC0_9ROSI</name>
<gene>
    <name evidence="1" type="ORF">LTRI10_LOCUS3607</name>
</gene>
<accession>A0AAV2CJC0</accession>
<sequence length="91" mass="10050">MTGCVHEVVEAFEAGLVIAREEGVSRKGLSSSMNEYGSNLMDPIMENRKRVLDELDGDVGDPPTPKKQFVKSTDVLDKVEEASLEWPPTDK</sequence>
<evidence type="ECO:0000313" key="1">
    <source>
        <dbReference type="EMBL" id="CAL1355876.1"/>
    </source>
</evidence>